<dbReference type="InParanoid" id="A0A0D2UIE6"/>
<protein>
    <submittedName>
        <fullName evidence="1">Methyltransferase-like protein 5</fullName>
    </submittedName>
</protein>
<dbReference type="PANTHER" id="PTHR23290:SF0">
    <property type="entry name" value="RRNA N6-ADENOSINE-METHYLTRANSFERASE METTL5"/>
    <property type="match status" value="1"/>
</dbReference>
<evidence type="ECO:0000313" key="1">
    <source>
        <dbReference type="EMBL" id="KJE94916.1"/>
    </source>
</evidence>
<dbReference type="Pfam" id="PF06325">
    <property type="entry name" value="PrmA"/>
    <property type="match status" value="1"/>
</dbReference>
<dbReference type="InterPro" id="IPR051720">
    <property type="entry name" value="rRNA_MeTrfase/Polyamine_Synth"/>
</dbReference>
<proteinExistence type="predicted"/>
<dbReference type="AlphaFoldDB" id="A0A0D2UIE6"/>
<name>A0A0D2UIE6_CAPO3</name>
<dbReference type="Proteomes" id="UP000008743">
    <property type="component" value="Unassembled WGS sequence"/>
</dbReference>
<keyword evidence="1" id="KW-0489">Methyltransferase</keyword>
<dbReference type="PhylomeDB" id="A0A0D2UIE6"/>
<sequence length="246" mass="26345">MKLKHLESALQDVEAFASPKVKLEQYPTQPHVAAQMLYTMHNSFGDIEGKAVGDLGCGCAVLSIGAALLGSAYNVGFDIDTDALKIAAANAAEFECDIDFVHCDVVEALGLAANAQPPLHIQMAALSTNDSSSPAASSSNGLPLLVRPKSLDTVIMNPPFGTKNNAGIDMTFLHAGVLLARTAVWSLHKTSTRKHIAKKAAEWGTTMEVVAELRFDIPAMYKFHKEKSVDVAVDLIRLDCTRAPSR</sequence>
<keyword evidence="2" id="KW-1185">Reference proteome</keyword>
<dbReference type="InterPro" id="IPR029063">
    <property type="entry name" value="SAM-dependent_MTases_sf"/>
</dbReference>
<gene>
    <name evidence="1" type="ORF">CAOG_005458</name>
</gene>
<reference evidence="2" key="1">
    <citation type="submission" date="2011-02" db="EMBL/GenBank/DDBJ databases">
        <title>The Genome Sequence of Capsaspora owczarzaki ATCC 30864.</title>
        <authorList>
            <person name="Russ C."/>
            <person name="Cuomo C."/>
            <person name="Burger G."/>
            <person name="Gray M.W."/>
            <person name="Holland P.W.H."/>
            <person name="King N."/>
            <person name="Lang F.B.F."/>
            <person name="Roger A.J."/>
            <person name="Ruiz-Trillo I."/>
            <person name="Young S.K."/>
            <person name="Zeng Q."/>
            <person name="Gargeya S."/>
            <person name="Alvarado L."/>
            <person name="Berlin A."/>
            <person name="Chapman S.B."/>
            <person name="Chen Z."/>
            <person name="Freedman E."/>
            <person name="Gellesch M."/>
            <person name="Goldberg J."/>
            <person name="Griggs A."/>
            <person name="Gujja S."/>
            <person name="Heilman E."/>
            <person name="Heiman D."/>
            <person name="Howarth C."/>
            <person name="Mehta T."/>
            <person name="Neiman D."/>
            <person name="Pearson M."/>
            <person name="Roberts A."/>
            <person name="Saif S."/>
            <person name="Shea T."/>
            <person name="Shenoy N."/>
            <person name="Sisk P."/>
            <person name="Stolte C."/>
            <person name="Sykes S."/>
            <person name="White J."/>
            <person name="Yandava C."/>
            <person name="Haas B."/>
            <person name="Nusbaum C."/>
            <person name="Birren B."/>
        </authorList>
    </citation>
    <scope>NUCLEOTIDE SEQUENCE</scope>
    <source>
        <strain evidence="2">ATCC 30864</strain>
    </source>
</reference>
<dbReference type="EMBL" id="KE346368">
    <property type="protein sequence ID" value="KJE94916.1"/>
    <property type="molecule type" value="Genomic_DNA"/>
</dbReference>
<keyword evidence="1" id="KW-0808">Transferase</keyword>
<dbReference type="RefSeq" id="XP_004346131.2">
    <property type="nucleotide sequence ID" value="XM_004346081.2"/>
</dbReference>
<dbReference type="OrthoDB" id="419617at2759"/>
<dbReference type="SUPFAM" id="SSF53335">
    <property type="entry name" value="S-adenosyl-L-methionine-dependent methyltransferases"/>
    <property type="match status" value="1"/>
</dbReference>
<dbReference type="GO" id="GO:0003676">
    <property type="term" value="F:nucleic acid binding"/>
    <property type="evidence" value="ECO:0007669"/>
    <property type="project" value="InterPro"/>
</dbReference>
<dbReference type="PROSITE" id="PS00092">
    <property type="entry name" value="N6_MTASE"/>
    <property type="match status" value="1"/>
</dbReference>
<dbReference type="Gene3D" id="3.40.50.150">
    <property type="entry name" value="Vaccinia Virus protein VP39"/>
    <property type="match status" value="1"/>
</dbReference>
<organism evidence="1 2">
    <name type="scientific">Capsaspora owczarzaki (strain ATCC 30864)</name>
    <dbReference type="NCBI Taxonomy" id="595528"/>
    <lineage>
        <taxon>Eukaryota</taxon>
        <taxon>Filasterea</taxon>
        <taxon>Capsaspora</taxon>
    </lineage>
</organism>
<dbReference type="PANTHER" id="PTHR23290">
    <property type="entry name" value="RRNA N6-ADENOSINE-METHYLTRANSFERASE METTL5"/>
    <property type="match status" value="1"/>
</dbReference>
<dbReference type="CDD" id="cd02440">
    <property type="entry name" value="AdoMet_MTases"/>
    <property type="match status" value="1"/>
</dbReference>
<dbReference type="InterPro" id="IPR002052">
    <property type="entry name" value="DNA_methylase_N6_adenine_CS"/>
</dbReference>
<dbReference type="STRING" id="595528.A0A0D2UIE6"/>
<dbReference type="GO" id="GO:0008988">
    <property type="term" value="F:rRNA (adenine-N6-)-methyltransferase activity"/>
    <property type="evidence" value="ECO:0007669"/>
    <property type="project" value="TreeGrafter"/>
</dbReference>
<evidence type="ECO:0000313" key="2">
    <source>
        <dbReference type="Proteomes" id="UP000008743"/>
    </source>
</evidence>
<accession>A0A0D2UIE6</accession>